<dbReference type="KEGG" id="hhy:Halhy_0961"/>
<evidence type="ECO:0000259" key="3">
    <source>
        <dbReference type="PROSITE" id="PS50966"/>
    </source>
</evidence>
<dbReference type="Pfam" id="PF00271">
    <property type="entry name" value="Helicase_C"/>
    <property type="match status" value="1"/>
</dbReference>
<feature type="domain" description="Helicase ATP-binding" evidence="4">
    <location>
        <begin position="1025"/>
        <end position="1181"/>
    </location>
</feature>
<dbReference type="InterPro" id="IPR001650">
    <property type="entry name" value="Helicase_C-like"/>
</dbReference>
<sequence length="1472" mass="168492">MSFPIKELERYIHPTILERGKMLFLEDAVQELAPASPNQWQALVRGDSDKYRVEIHMEDDKVAEHDCTCPYYAGPICKHRVAVLMELREKWDKDPVFIHALTVKRTPEQLYQEFRALSPDNKLVLRILAVAYEGVNINKFTYIITDARFKVEFSQATLRNNLNKLVQTGFLTREKADRYLIDPDFADYLLDQEFQTEKDILKAIPSVKRFSDSEWWLTNSPDKARRAFRNARLAYYQDDLATFTKEIQTADTHSPKSGEPVWRAFLPNDFDQKKLEKAPISIRYQLLISHLSQMLLHLKPLDGYFYFLLEKDHLPSNTETRNTILRLMAQLAIFQGDWNLVTKLSKYFDELNQLSFAAQLQFSKGKYREASVGFELAQKAYRKQSRNNKSLLPGLNGIFYLLARCKDLDMGASAPLQDELRRQIKLGGNYLDVFTYLDAVISMYTGGLSQAKALIAIRSWHSIGQFFQTLATYWVDETTIDVLATAALAEHLQIKGYRWLAWQLWAILAQIDPHKPAWAQAMQALEQDGDDWVPLIKVFPKVEVWESALNALLNLSSKVKPSTEEGATRLVWLVDFENLEAVAKEQTFGKKGWTSGRNISINRLVNREVKAMTEQDSTAVKKGVIRAGYDQYELNAEAVFPSLVGHPYLFLMKSPEIAVQLLQEKPILQTREVEGGYEIFFSREINEVGYEIVKESPTRYKLIQYTEEHYKVAKALQKQRLFVPLEAQSRLKEALAGLMSLVDVESTAVSVDADAREVEADARPCVHLLPVGDGFHVELYIKPFTDNPPYLQAGEGESSIAAKIDDEWVRTQRDLEVEITNKEKLLESVAVLREYIPHNNIWELEDADICLELLLQLQPFIDQQEIILEWPKGEKFRITRVAGLSQFSMNINSRQDWFEVKGELRVDENMVLNMRQLIELSQQKRNGFVEIGPGQFLALTEEFRRRLQEINALMAPNKDGTYQLHPLAAPAMESFTSLLDQVEADKRFKESIERMKQAFTRHYIPPTAFKATLREYQTEGFEWLCRLADWGVGACLADDMGLGKTVQALALLQLRAEQGPALVVAPASVCRNWVAEIGKFTPELTPVLFGEGDREAEIDKAKPGQILITTYDLLTREAESFTKKIFSTIILDEAQAIKNRATKRSETAMRLQGDFKLITTGTPLENHLGELWNLFQFINPGLLGSMESFNERFAVPIERFGDDSRRDQLRRLIQPFILRRRKDEVLKELPEKTEITLTVELSGEEKAFYEALRRKALEDLEQSMEGGMQGGQKHLRILAEIMRLRRAACHPGMVDRQFIKDQSAKLRLFGEVVEELLENGHKALVFSQFVDHLSILENYLKSKNINYQYLDGQTPLPTRQKRIEAFQAGDGDLFLISLKAGGVGLNLTAADYVIHMDPWWNPAVEDQATDRAHRIGQEKPVTVYRLVAEDTIEEKILKLHSTKRDLADSLLSGSDVSARLSADDLLNLLRDR</sequence>
<dbReference type="HOGENOM" id="CLU_000315_21_7_10"/>
<evidence type="ECO:0000259" key="4">
    <source>
        <dbReference type="PROSITE" id="PS51192"/>
    </source>
</evidence>
<dbReference type="SMART" id="SM00487">
    <property type="entry name" value="DEXDc"/>
    <property type="match status" value="1"/>
</dbReference>
<dbReference type="SUPFAM" id="SSF52540">
    <property type="entry name" value="P-loop containing nucleoside triphosphate hydrolases"/>
    <property type="match status" value="2"/>
</dbReference>
<gene>
    <name evidence="6" type="ordered locus">Halhy_0961</name>
</gene>
<keyword evidence="2" id="KW-0863">Zinc-finger</keyword>
<dbReference type="GO" id="GO:0005524">
    <property type="term" value="F:ATP binding"/>
    <property type="evidence" value="ECO:0007669"/>
    <property type="project" value="InterPro"/>
</dbReference>
<dbReference type="CDD" id="cd18012">
    <property type="entry name" value="DEXQc_arch_SWI2_SNF2"/>
    <property type="match status" value="1"/>
</dbReference>
<evidence type="ECO:0000256" key="2">
    <source>
        <dbReference type="PROSITE-ProRule" id="PRU00325"/>
    </source>
</evidence>
<keyword evidence="1" id="KW-0378">Hydrolase</keyword>
<dbReference type="InterPro" id="IPR049730">
    <property type="entry name" value="SNF2/RAD54-like_C"/>
</dbReference>
<feature type="domain" description="SWIM-type" evidence="3">
    <location>
        <begin position="51"/>
        <end position="88"/>
    </location>
</feature>
<dbReference type="eggNOG" id="COG4715">
    <property type="taxonomic scope" value="Bacteria"/>
</dbReference>
<dbReference type="SMART" id="SM00490">
    <property type="entry name" value="HELICc"/>
    <property type="match status" value="1"/>
</dbReference>
<dbReference type="GO" id="GO:0008270">
    <property type="term" value="F:zinc ion binding"/>
    <property type="evidence" value="ECO:0007669"/>
    <property type="project" value="UniProtKB-KW"/>
</dbReference>
<dbReference type="InterPro" id="IPR027417">
    <property type="entry name" value="P-loop_NTPase"/>
</dbReference>
<dbReference type="PROSITE" id="PS50966">
    <property type="entry name" value="ZF_SWIM"/>
    <property type="match status" value="1"/>
</dbReference>
<dbReference type="OrthoDB" id="9760715at2"/>
<dbReference type="Gene3D" id="3.40.50.300">
    <property type="entry name" value="P-loop containing nucleotide triphosphate hydrolases"/>
    <property type="match status" value="1"/>
</dbReference>
<dbReference type="PANTHER" id="PTHR10799">
    <property type="entry name" value="SNF2/RAD54 HELICASE FAMILY"/>
    <property type="match status" value="1"/>
</dbReference>
<protein>
    <submittedName>
        <fullName evidence="6">SNF2-related protein</fullName>
    </submittedName>
</protein>
<dbReference type="Proteomes" id="UP000008461">
    <property type="component" value="Chromosome"/>
</dbReference>
<feature type="domain" description="Helicase C-terminal" evidence="5">
    <location>
        <begin position="1305"/>
        <end position="1457"/>
    </location>
</feature>
<evidence type="ECO:0000313" key="7">
    <source>
        <dbReference type="Proteomes" id="UP000008461"/>
    </source>
</evidence>
<dbReference type="eggNOG" id="COG0553">
    <property type="taxonomic scope" value="Bacteria"/>
</dbReference>
<dbReference type="Gene3D" id="3.40.50.10810">
    <property type="entry name" value="Tandem AAA-ATPase domain"/>
    <property type="match status" value="1"/>
</dbReference>
<organism evidence="6 7">
    <name type="scientific">Haliscomenobacter hydrossis (strain ATCC 27775 / DSM 1100 / LMG 10767 / O)</name>
    <dbReference type="NCBI Taxonomy" id="760192"/>
    <lineage>
        <taxon>Bacteria</taxon>
        <taxon>Pseudomonadati</taxon>
        <taxon>Bacteroidota</taxon>
        <taxon>Saprospiria</taxon>
        <taxon>Saprospirales</taxon>
        <taxon>Haliscomenobacteraceae</taxon>
        <taxon>Haliscomenobacter</taxon>
    </lineage>
</organism>
<dbReference type="Pfam" id="PF00176">
    <property type="entry name" value="SNF2-rel_dom"/>
    <property type="match status" value="1"/>
</dbReference>
<dbReference type="PROSITE" id="PS51192">
    <property type="entry name" value="HELICASE_ATP_BIND_1"/>
    <property type="match status" value="1"/>
</dbReference>
<dbReference type="STRING" id="760192.Halhy_0961"/>
<dbReference type="RefSeq" id="WP_013763420.1">
    <property type="nucleotide sequence ID" value="NC_015510.1"/>
</dbReference>
<dbReference type="InterPro" id="IPR014001">
    <property type="entry name" value="Helicase_ATP-bd"/>
</dbReference>
<dbReference type="Pfam" id="PF04434">
    <property type="entry name" value="SWIM"/>
    <property type="match status" value="1"/>
</dbReference>
<name>F4KP68_HALH1</name>
<evidence type="ECO:0000259" key="5">
    <source>
        <dbReference type="PROSITE" id="PS51194"/>
    </source>
</evidence>
<dbReference type="CDD" id="cd18793">
    <property type="entry name" value="SF2_C_SNF"/>
    <property type="match status" value="1"/>
</dbReference>
<dbReference type="InterPro" id="IPR007527">
    <property type="entry name" value="Znf_SWIM"/>
</dbReference>
<reference evidence="6 7" key="1">
    <citation type="journal article" date="2011" name="Stand. Genomic Sci.">
        <title>Complete genome sequence of Haliscomenobacter hydrossis type strain (O).</title>
        <authorList>
            <consortium name="US DOE Joint Genome Institute (JGI-PGF)"/>
            <person name="Daligault H."/>
            <person name="Lapidus A."/>
            <person name="Zeytun A."/>
            <person name="Nolan M."/>
            <person name="Lucas S."/>
            <person name="Del Rio T.G."/>
            <person name="Tice H."/>
            <person name="Cheng J.F."/>
            <person name="Tapia R."/>
            <person name="Han C."/>
            <person name="Goodwin L."/>
            <person name="Pitluck S."/>
            <person name="Liolios K."/>
            <person name="Pagani I."/>
            <person name="Ivanova N."/>
            <person name="Huntemann M."/>
            <person name="Mavromatis K."/>
            <person name="Mikhailova N."/>
            <person name="Pati A."/>
            <person name="Chen A."/>
            <person name="Palaniappan K."/>
            <person name="Land M."/>
            <person name="Hauser L."/>
            <person name="Brambilla E.M."/>
            <person name="Rohde M."/>
            <person name="Verbarg S."/>
            <person name="Goker M."/>
            <person name="Bristow J."/>
            <person name="Eisen J.A."/>
            <person name="Markowitz V."/>
            <person name="Hugenholtz P."/>
            <person name="Kyrpides N.C."/>
            <person name="Klenk H.P."/>
            <person name="Woyke T."/>
        </authorList>
    </citation>
    <scope>NUCLEOTIDE SEQUENCE [LARGE SCALE GENOMIC DNA]</scope>
    <source>
        <strain evidence="7">ATCC 27775 / DSM 1100 / LMG 10767 / O</strain>
    </source>
</reference>
<evidence type="ECO:0000313" key="6">
    <source>
        <dbReference type="EMBL" id="AEE48862.1"/>
    </source>
</evidence>
<keyword evidence="2" id="KW-0862">Zinc</keyword>
<dbReference type="InterPro" id="IPR000330">
    <property type="entry name" value="SNF2_N"/>
</dbReference>
<dbReference type="PROSITE" id="PS51194">
    <property type="entry name" value="HELICASE_CTER"/>
    <property type="match status" value="1"/>
</dbReference>
<accession>F4KP68</accession>
<keyword evidence="2" id="KW-0479">Metal-binding</keyword>
<dbReference type="EMBL" id="CP002691">
    <property type="protein sequence ID" value="AEE48862.1"/>
    <property type="molecule type" value="Genomic_DNA"/>
</dbReference>
<proteinExistence type="predicted"/>
<reference key="2">
    <citation type="submission" date="2011-04" db="EMBL/GenBank/DDBJ databases">
        <title>Complete sequence of chromosome of Haliscomenobacter hydrossis DSM 1100.</title>
        <authorList>
            <consortium name="US DOE Joint Genome Institute (JGI-PGF)"/>
            <person name="Lucas S."/>
            <person name="Han J."/>
            <person name="Lapidus A."/>
            <person name="Bruce D."/>
            <person name="Goodwin L."/>
            <person name="Pitluck S."/>
            <person name="Peters L."/>
            <person name="Kyrpides N."/>
            <person name="Mavromatis K."/>
            <person name="Ivanova N."/>
            <person name="Ovchinnikova G."/>
            <person name="Pagani I."/>
            <person name="Daligault H."/>
            <person name="Detter J.C."/>
            <person name="Han C."/>
            <person name="Land M."/>
            <person name="Hauser L."/>
            <person name="Markowitz V."/>
            <person name="Cheng J.-F."/>
            <person name="Hugenholtz P."/>
            <person name="Woyke T."/>
            <person name="Wu D."/>
            <person name="Verbarg S."/>
            <person name="Frueling A."/>
            <person name="Brambilla E."/>
            <person name="Klenk H.-P."/>
            <person name="Eisen J.A."/>
        </authorList>
    </citation>
    <scope>NUCLEOTIDE SEQUENCE</scope>
    <source>
        <strain>DSM 1100</strain>
    </source>
</reference>
<evidence type="ECO:0000256" key="1">
    <source>
        <dbReference type="ARBA" id="ARBA00022801"/>
    </source>
</evidence>
<dbReference type="InterPro" id="IPR038718">
    <property type="entry name" value="SNF2-like_sf"/>
</dbReference>
<dbReference type="GO" id="GO:0016787">
    <property type="term" value="F:hydrolase activity"/>
    <property type="evidence" value="ECO:0007669"/>
    <property type="project" value="UniProtKB-KW"/>
</dbReference>
<keyword evidence="7" id="KW-1185">Reference proteome</keyword>